<comment type="similarity">
    <text evidence="2">Belongs to the concentrative nucleoside transporter (CNT) (TC 2.A.41) family.</text>
</comment>
<feature type="compositionally biased region" description="Basic and acidic residues" evidence="7">
    <location>
        <begin position="9"/>
        <end position="19"/>
    </location>
</feature>
<evidence type="ECO:0000256" key="1">
    <source>
        <dbReference type="ARBA" id="ARBA00004651"/>
    </source>
</evidence>
<keyword evidence="13" id="KW-1185">Reference proteome</keyword>
<evidence type="ECO:0000313" key="12">
    <source>
        <dbReference type="EMBL" id="KAI9635813.1"/>
    </source>
</evidence>
<feature type="transmembrane region" description="Helical" evidence="8">
    <location>
        <begin position="193"/>
        <end position="209"/>
    </location>
</feature>
<evidence type="ECO:0000256" key="7">
    <source>
        <dbReference type="SAM" id="MobiDB-lite"/>
    </source>
</evidence>
<gene>
    <name evidence="12" type="ORF">MKK02DRAFT_44509</name>
</gene>
<comment type="caution">
    <text evidence="12">The sequence shown here is derived from an EMBL/GenBank/DDBJ whole genome shotgun (WGS) entry which is preliminary data.</text>
</comment>
<feature type="transmembrane region" description="Helical" evidence="8">
    <location>
        <begin position="278"/>
        <end position="305"/>
    </location>
</feature>
<keyword evidence="4 8" id="KW-0812">Transmembrane</keyword>
<evidence type="ECO:0000256" key="4">
    <source>
        <dbReference type="ARBA" id="ARBA00022692"/>
    </source>
</evidence>
<evidence type="ECO:0000259" key="10">
    <source>
        <dbReference type="Pfam" id="PF07662"/>
    </source>
</evidence>
<feature type="transmembrane region" description="Helical" evidence="8">
    <location>
        <begin position="353"/>
        <end position="375"/>
    </location>
</feature>
<feature type="transmembrane region" description="Helical" evidence="8">
    <location>
        <begin position="247"/>
        <end position="266"/>
    </location>
</feature>
<feature type="transmembrane region" description="Helical" evidence="8">
    <location>
        <begin position="88"/>
        <end position="108"/>
    </location>
</feature>
<dbReference type="InterPro" id="IPR011657">
    <property type="entry name" value="CNT_C_dom"/>
</dbReference>
<keyword evidence="6 8" id="KW-0472">Membrane</keyword>
<name>A0AA38H7W5_9TREE</name>
<feature type="transmembrane region" description="Helical" evidence="8">
    <location>
        <begin position="114"/>
        <end position="135"/>
    </location>
</feature>
<reference evidence="12" key="1">
    <citation type="journal article" date="2022" name="G3 (Bethesda)">
        <title>High quality genome of the basidiomycete yeast Dioszegia hungarica PDD-24b-2 isolated from cloud water.</title>
        <authorList>
            <person name="Jarrige D."/>
            <person name="Haridas S."/>
            <person name="Bleykasten-Grosshans C."/>
            <person name="Joly M."/>
            <person name="Nadalig T."/>
            <person name="Sancelme M."/>
            <person name="Vuilleumier S."/>
            <person name="Grigoriev I.V."/>
            <person name="Amato P."/>
            <person name="Bringel F."/>
        </authorList>
    </citation>
    <scope>NUCLEOTIDE SEQUENCE</scope>
    <source>
        <strain evidence="12">PDD-24b-2</strain>
    </source>
</reference>
<dbReference type="InterPro" id="IPR008276">
    <property type="entry name" value="C_nuclsd_transpt"/>
</dbReference>
<keyword evidence="5 8" id="KW-1133">Transmembrane helix</keyword>
<feature type="region of interest" description="Disordered" evidence="7">
    <location>
        <begin position="1"/>
        <end position="79"/>
    </location>
</feature>
<evidence type="ECO:0000256" key="8">
    <source>
        <dbReference type="SAM" id="Phobius"/>
    </source>
</evidence>
<dbReference type="PANTHER" id="PTHR10590:SF4">
    <property type="entry name" value="SOLUTE CARRIER FAMILY 28 MEMBER 3"/>
    <property type="match status" value="1"/>
</dbReference>
<dbReference type="GO" id="GO:0005886">
    <property type="term" value="C:plasma membrane"/>
    <property type="evidence" value="ECO:0007669"/>
    <property type="project" value="UniProtKB-SubCell"/>
</dbReference>
<dbReference type="Pfam" id="PF07670">
    <property type="entry name" value="Gate"/>
    <property type="match status" value="1"/>
</dbReference>
<dbReference type="RefSeq" id="XP_052945590.1">
    <property type="nucleotide sequence ID" value="XM_053092964.1"/>
</dbReference>
<dbReference type="AlphaFoldDB" id="A0AA38H7W5"/>
<evidence type="ECO:0000256" key="5">
    <source>
        <dbReference type="ARBA" id="ARBA00022989"/>
    </source>
</evidence>
<proteinExistence type="inferred from homology"/>
<sequence length="609" mass="65907">MSLAAARRPTAESDEHSNEKGLALRPIGETAPHLLQNDPQRQESNDDDSKDTYNGYNADVSAVSPPPEEEHMHESGFRGQLRRHRRPLTHLFICLLSTGWWIASLVLHRNDKNWVIPFLLWLAINLRLLTFYTGVRFISEPLKWGWQHTAVPAQRLVPERFQTLAGAAIAIAAMLVGAFVSEETADNTRGNRAISILGLAVILFVFWATSKHRHAVNWRTVIVGMLSQYIIGLFVLRTQTGYDIFKFIADLAGLFLGFAKDGVAFITSKEQANTPNFFWGVIPAIVFFISVVQVLYYIGFIQWFVLKLAGFVFWALGVSGAEAIVAAATPFIGQGESAMLVRPFVPQMTKAEIHQIMTCGFATISGSVLVGYIGLGLNAEVLVSSCIMSIPASLAISKLRYPETEESLTAGRTVVPESQEKHENALHAFADGAMLGLRIAGSIVAALLCIIALVGLINGFLTWVGGYLNINGPLLTLQTILGYAFYPVSFLLGVSRQGNDILLVSRLIAEKVITNEYNAFSALATSAEYAGLSARSKLIATYACCGFGNIGSLGIQIGILGQFAPSRGGDISRLAFSALIAGVFATLTSASIAGLVITTQSSNFVVATS</sequence>
<evidence type="ECO:0000259" key="11">
    <source>
        <dbReference type="Pfam" id="PF07670"/>
    </source>
</evidence>
<feature type="transmembrane region" description="Helical" evidence="8">
    <location>
        <begin position="443"/>
        <end position="468"/>
    </location>
</feature>
<dbReference type="InterPro" id="IPR011642">
    <property type="entry name" value="Gate_dom"/>
</dbReference>
<dbReference type="Pfam" id="PF07662">
    <property type="entry name" value="Nucleos_tra2_C"/>
    <property type="match status" value="1"/>
</dbReference>
<comment type="subcellular location">
    <subcellularLocation>
        <location evidence="1">Cell membrane</location>
        <topology evidence="1">Multi-pass membrane protein</topology>
    </subcellularLocation>
</comment>
<dbReference type="GO" id="GO:0015293">
    <property type="term" value="F:symporter activity"/>
    <property type="evidence" value="ECO:0007669"/>
    <property type="project" value="TreeGrafter"/>
</dbReference>
<feature type="transmembrane region" description="Helical" evidence="8">
    <location>
        <begin position="216"/>
        <end position="235"/>
    </location>
</feature>
<feature type="domain" description="Concentrative nucleoside transporter C-terminal" evidence="10">
    <location>
        <begin position="382"/>
        <end position="594"/>
    </location>
</feature>
<evidence type="ECO:0000256" key="2">
    <source>
        <dbReference type="ARBA" id="ARBA00009033"/>
    </source>
</evidence>
<dbReference type="PANTHER" id="PTHR10590">
    <property type="entry name" value="SODIUM/NUCLEOSIDE COTRANSPORTER"/>
    <property type="match status" value="1"/>
</dbReference>
<feature type="transmembrane region" description="Helical" evidence="8">
    <location>
        <begin position="164"/>
        <end position="181"/>
    </location>
</feature>
<feature type="transmembrane region" description="Helical" evidence="8">
    <location>
        <begin position="311"/>
        <end position="332"/>
    </location>
</feature>
<dbReference type="Pfam" id="PF01773">
    <property type="entry name" value="Nucleos_tra2_N"/>
    <property type="match status" value="1"/>
</dbReference>
<evidence type="ECO:0000259" key="9">
    <source>
        <dbReference type="Pfam" id="PF01773"/>
    </source>
</evidence>
<dbReference type="EMBL" id="JAKWFO010000005">
    <property type="protein sequence ID" value="KAI9635813.1"/>
    <property type="molecule type" value="Genomic_DNA"/>
</dbReference>
<feature type="transmembrane region" description="Helical" evidence="8">
    <location>
        <begin position="574"/>
        <end position="597"/>
    </location>
</feature>
<evidence type="ECO:0000256" key="3">
    <source>
        <dbReference type="ARBA" id="ARBA00022475"/>
    </source>
</evidence>
<keyword evidence="3" id="KW-1003">Cell membrane</keyword>
<dbReference type="Proteomes" id="UP001164286">
    <property type="component" value="Unassembled WGS sequence"/>
</dbReference>
<feature type="transmembrane region" description="Helical" evidence="8">
    <location>
        <begin position="474"/>
        <end position="494"/>
    </location>
</feature>
<organism evidence="12 13">
    <name type="scientific">Dioszegia hungarica</name>
    <dbReference type="NCBI Taxonomy" id="4972"/>
    <lineage>
        <taxon>Eukaryota</taxon>
        <taxon>Fungi</taxon>
        <taxon>Dikarya</taxon>
        <taxon>Basidiomycota</taxon>
        <taxon>Agaricomycotina</taxon>
        <taxon>Tremellomycetes</taxon>
        <taxon>Tremellales</taxon>
        <taxon>Bulleribasidiaceae</taxon>
        <taxon>Dioszegia</taxon>
    </lineage>
</organism>
<evidence type="ECO:0000256" key="6">
    <source>
        <dbReference type="ARBA" id="ARBA00023136"/>
    </source>
</evidence>
<dbReference type="InterPro" id="IPR002668">
    <property type="entry name" value="CNT_N_dom"/>
</dbReference>
<protein>
    <submittedName>
        <fullName evidence="12">Na+ dependent nucleoside transporter C-terminus-domain-containing protein</fullName>
    </submittedName>
</protein>
<evidence type="ECO:0000313" key="13">
    <source>
        <dbReference type="Proteomes" id="UP001164286"/>
    </source>
</evidence>
<feature type="domain" description="Concentrative nucleoside transporter N-terminal" evidence="9">
    <location>
        <begin position="197"/>
        <end position="268"/>
    </location>
</feature>
<accession>A0AA38H7W5</accession>
<dbReference type="GeneID" id="77732169"/>
<dbReference type="GO" id="GO:0005337">
    <property type="term" value="F:nucleoside transmembrane transporter activity"/>
    <property type="evidence" value="ECO:0007669"/>
    <property type="project" value="InterPro"/>
</dbReference>
<feature type="domain" description="Nucleoside transporter/FeoB GTPase Gate" evidence="11">
    <location>
        <begin position="278"/>
        <end position="375"/>
    </location>
</feature>